<dbReference type="Proteomes" id="UP000805193">
    <property type="component" value="Unassembled WGS sequence"/>
</dbReference>
<dbReference type="EMBL" id="JABSTQ010011304">
    <property type="protein sequence ID" value="KAG0412970.1"/>
    <property type="molecule type" value="Genomic_DNA"/>
</dbReference>
<evidence type="ECO:0000313" key="1">
    <source>
        <dbReference type="EMBL" id="KAG0412970.1"/>
    </source>
</evidence>
<organism evidence="1 2">
    <name type="scientific">Ixodes persulcatus</name>
    <name type="common">Taiga tick</name>
    <dbReference type="NCBI Taxonomy" id="34615"/>
    <lineage>
        <taxon>Eukaryota</taxon>
        <taxon>Metazoa</taxon>
        <taxon>Ecdysozoa</taxon>
        <taxon>Arthropoda</taxon>
        <taxon>Chelicerata</taxon>
        <taxon>Arachnida</taxon>
        <taxon>Acari</taxon>
        <taxon>Parasitiformes</taxon>
        <taxon>Ixodida</taxon>
        <taxon>Ixodoidea</taxon>
        <taxon>Ixodidae</taxon>
        <taxon>Ixodinae</taxon>
        <taxon>Ixodes</taxon>
    </lineage>
</organism>
<evidence type="ECO:0000313" key="2">
    <source>
        <dbReference type="Proteomes" id="UP000805193"/>
    </source>
</evidence>
<reference evidence="1 2" key="1">
    <citation type="journal article" date="2020" name="Cell">
        <title>Large-Scale Comparative Analyses of Tick Genomes Elucidate Their Genetic Diversity and Vector Capacities.</title>
        <authorList>
            <consortium name="Tick Genome and Microbiome Consortium (TIGMIC)"/>
            <person name="Jia N."/>
            <person name="Wang J."/>
            <person name="Shi W."/>
            <person name="Du L."/>
            <person name="Sun Y."/>
            <person name="Zhan W."/>
            <person name="Jiang J.F."/>
            <person name="Wang Q."/>
            <person name="Zhang B."/>
            <person name="Ji P."/>
            <person name="Bell-Sakyi L."/>
            <person name="Cui X.M."/>
            <person name="Yuan T.T."/>
            <person name="Jiang B.G."/>
            <person name="Yang W.F."/>
            <person name="Lam T.T."/>
            <person name="Chang Q.C."/>
            <person name="Ding S.J."/>
            <person name="Wang X.J."/>
            <person name="Zhu J.G."/>
            <person name="Ruan X.D."/>
            <person name="Zhao L."/>
            <person name="Wei J.T."/>
            <person name="Ye R.Z."/>
            <person name="Que T.C."/>
            <person name="Du C.H."/>
            <person name="Zhou Y.H."/>
            <person name="Cheng J.X."/>
            <person name="Dai P.F."/>
            <person name="Guo W.B."/>
            <person name="Han X.H."/>
            <person name="Huang E.J."/>
            <person name="Li L.F."/>
            <person name="Wei W."/>
            <person name="Gao Y.C."/>
            <person name="Liu J.Z."/>
            <person name="Shao H.Z."/>
            <person name="Wang X."/>
            <person name="Wang C.C."/>
            <person name="Yang T.C."/>
            <person name="Huo Q.B."/>
            <person name="Li W."/>
            <person name="Chen H.Y."/>
            <person name="Chen S.E."/>
            <person name="Zhou L.G."/>
            <person name="Ni X.B."/>
            <person name="Tian J.H."/>
            <person name="Sheng Y."/>
            <person name="Liu T."/>
            <person name="Pan Y.S."/>
            <person name="Xia L.Y."/>
            <person name="Li J."/>
            <person name="Zhao F."/>
            <person name="Cao W.C."/>
        </authorList>
    </citation>
    <scope>NUCLEOTIDE SEQUENCE [LARGE SCALE GENOMIC DNA]</scope>
    <source>
        <strain evidence="1">Iper-2018</strain>
    </source>
</reference>
<sequence>MASATARKRAKRCCSLTRVSCSRRDSSDSPWAMSSTTCSAVGCANNPVRNPELRFRQFPRDRKRHKVLERLERKLSLQNSGIRGSIPTAARPLF</sequence>
<feature type="non-terminal residue" evidence="1">
    <location>
        <position position="94"/>
    </location>
</feature>
<accession>A0AC60P0Y2</accession>
<proteinExistence type="predicted"/>
<gene>
    <name evidence="1" type="ORF">HPB47_009872</name>
</gene>
<comment type="caution">
    <text evidence="1">The sequence shown here is derived from an EMBL/GenBank/DDBJ whole genome shotgun (WGS) entry which is preliminary data.</text>
</comment>
<protein>
    <submittedName>
        <fullName evidence="1">Uncharacterized protein</fullName>
    </submittedName>
</protein>
<name>A0AC60P0Y2_IXOPE</name>
<keyword evidence="2" id="KW-1185">Reference proteome</keyword>